<evidence type="ECO:0000256" key="1">
    <source>
        <dbReference type="SAM" id="MobiDB-lite"/>
    </source>
</evidence>
<dbReference type="InterPro" id="IPR007658">
    <property type="entry name" value="DUF594"/>
</dbReference>
<feature type="compositionally biased region" description="Polar residues" evidence="1">
    <location>
        <begin position="494"/>
        <end position="518"/>
    </location>
</feature>
<dbReference type="AlphaFoldDB" id="A0AAV6KCD3"/>
<evidence type="ECO:0000256" key="2">
    <source>
        <dbReference type="SAM" id="Phobius"/>
    </source>
</evidence>
<keyword evidence="2" id="KW-0812">Transmembrane</keyword>
<evidence type="ECO:0000313" key="4">
    <source>
        <dbReference type="EMBL" id="KAG5550010.1"/>
    </source>
</evidence>
<evidence type="ECO:0000259" key="3">
    <source>
        <dbReference type="Pfam" id="PF13968"/>
    </source>
</evidence>
<protein>
    <recommendedName>
        <fullName evidence="3">DUF4220 domain-containing protein</fullName>
    </recommendedName>
</protein>
<feature type="transmembrane region" description="Helical" evidence="2">
    <location>
        <begin position="280"/>
        <end position="301"/>
    </location>
</feature>
<dbReference type="Proteomes" id="UP000823749">
    <property type="component" value="Chromosome 5"/>
</dbReference>
<dbReference type="PANTHER" id="PTHR31325">
    <property type="entry name" value="OS01G0798800 PROTEIN-RELATED"/>
    <property type="match status" value="1"/>
</dbReference>
<organism evidence="4 5">
    <name type="scientific">Rhododendron griersonianum</name>
    <dbReference type="NCBI Taxonomy" id="479676"/>
    <lineage>
        <taxon>Eukaryota</taxon>
        <taxon>Viridiplantae</taxon>
        <taxon>Streptophyta</taxon>
        <taxon>Embryophyta</taxon>
        <taxon>Tracheophyta</taxon>
        <taxon>Spermatophyta</taxon>
        <taxon>Magnoliopsida</taxon>
        <taxon>eudicotyledons</taxon>
        <taxon>Gunneridae</taxon>
        <taxon>Pentapetalae</taxon>
        <taxon>asterids</taxon>
        <taxon>Ericales</taxon>
        <taxon>Ericaceae</taxon>
        <taxon>Ericoideae</taxon>
        <taxon>Rhodoreae</taxon>
        <taxon>Rhododendron</taxon>
    </lineage>
</organism>
<feature type="region of interest" description="Disordered" evidence="1">
    <location>
        <begin position="491"/>
        <end position="519"/>
    </location>
</feature>
<feature type="transmembrane region" description="Helical" evidence="2">
    <location>
        <begin position="135"/>
        <end position="153"/>
    </location>
</feature>
<feature type="transmembrane region" description="Helical" evidence="2">
    <location>
        <begin position="17"/>
        <end position="34"/>
    </location>
</feature>
<keyword evidence="2" id="KW-0472">Membrane</keyword>
<dbReference type="EMBL" id="JACTNZ010000005">
    <property type="protein sequence ID" value="KAG5550010.1"/>
    <property type="molecule type" value="Genomic_DNA"/>
</dbReference>
<dbReference type="InterPro" id="IPR025315">
    <property type="entry name" value="DUF4220"/>
</dbReference>
<keyword evidence="5" id="KW-1185">Reference proteome</keyword>
<proteinExistence type="predicted"/>
<dbReference type="Pfam" id="PF04578">
    <property type="entry name" value="DUF594"/>
    <property type="match status" value="1"/>
</dbReference>
<comment type="caution">
    <text evidence="4">The sequence shown here is derived from an EMBL/GenBank/DDBJ whole genome shotgun (WGS) entry which is preliminary data.</text>
</comment>
<reference evidence="4" key="1">
    <citation type="submission" date="2020-08" db="EMBL/GenBank/DDBJ databases">
        <title>Plant Genome Project.</title>
        <authorList>
            <person name="Zhang R.-G."/>
        </authorList>
    </citation>
    <scope>NUCLEOTIDE SEQUENCE</scope>
    <source>
        <strain evidence="4">WSP0</strain>
        <tissue evidence="4">Leaf</tissue>
    </source>
</reference>
<dbReference type="Pfam" id="PF13968">
    <property type="entry name" value="DUF4220"/>
    <property type="match status" value="1"/>
</dbReference>
<gene>
    <name evidence="4" type="ORF">RHGRI_015094</name>
</gene>
<feature type="transmembrane region" description="Helical" evidence="2">
    <location>
        <begin position="46"/>
        <end position="64"/>
    </location>
</feature>
<keyword evidence="2" id="KW-1133">Transmembrane helix</keyword>
<accession>A0AAV6KCD3</accession>
<sequence>MDSTQAWVRRLWDVWDLRLLVLLSLALQFILSLFGNRRKYISSQWISILIWLAYLMADWVATVALGKLSHAQVDYDNRNALRALWAPLLLLHLGGPDTITAYSVEDNRLWMRHLFGPGVQVSVAVYIIYMSWTHSWFSIMSIPALVTGFIKYGERTWVLLSVSRDKSGKIVPFGNVGSDSNPGNNNTSEDKNYIHDLCNAHRCVKAFKKFSEYYDMENNKFELEDRIALDHDMENNEFELEDCIAIVDISQFWKVIEVEMGLMFDLLYTKAPINFRKGGLILRCITFSCTVAVSIGLIVRLGEGGEKWHKVDIAITEVLLVGALALEIYAIISLYLFSDWAMLWLIKNKKAEQVIQLRKIKSWLFFLPKEYRCKMVGQFDLIDYYVNKPDQEVVWSLLGIKRWLEEYFKYTLKKYVPKTAVMYPSLLFDPISKCCIHLIDPRIEEDIMIRTIEEDPIWKEFFDGSFVDQILRLHSATEVCHNLEMEWDTDDAADQNNRDGTVSQQHTMSPSDSSSSWGKNRELCRTLSRYMMYLLVMRSSLLPIAVSQDYMRDGLRSIDRIENVYPRDVKATCRKYLENDSDNTIVKLFKSKQKDLRWEMLKWVWVRMLCHAANKGQRNEHFRQLSQGGVFLTFLWFFLPQSKKLMIRP</sequence>
<name>A0AAV6KCD3_9ERIC</name>
<evidence type="ECO:0000313" key="5">
    <source>
        <dbReference type="Proteomes" id="UP000823749"/>
    </source>
</evidence>
<feature type="domain" description="DUF4220" evidence="3">
    <location>
        <begin position="51"/>
        <end position="384"/>
    </location>
</feature>
<feature type="transmembrane region" description="Helical" evidence="2">
    <location>
        <begin position="313"/>
        <end position="337"/>
    </location>
</feature>